<proteinExistence type="predicted"/>
<protein>
    <submittedName>
        <fullName evidence="2">Uncharacterized protein</fullName>
    </submittedName>
</protein>
<sequence length="215" mass="23059">MSQGTGGIDSTELSRTQGIDWRFLQSPEGKSSYSGGSNREPTAVISDTTFWRPASEVDLPHQPQSPAAEHFASQHRPSDGQENDAICSAAQIDIERVILSDGLPSLGAKAYPSSNLKSWRGLSPATNQVLNIHSVIAHCTSSSWIEMHKGSLLPLGTQISLTFLNTTGKFLPCALCGHHTEMGVFCVPPAQDLASTVHPGCISTVQFGENLYLRA</sequence>
<organism evidence="2 3">
    <name type="scientific">Tremella mesenterica</name>
    <name type="common">Jelly fungus</name>
    <dbReference type="NCBI Taxonomy" id="5217"/>
    <lineage>
        <taxon>Eukaryota</taxon>
        <taxon>Fungi</taxon>
        <taxon>Dikarya</taxon>
        <taxon>Basidiomycota</taxon>
        <taxon>Agaricomycotina</taxon>
        <taxon>Tremellomycetes</taxon>
        <taxon>Tremellales</taxon>
        <taxon>Tremellaceae</taxon>
        <taxon>Tremella</taxon>
    </lineage>
</organism>
<dbReference type="AlphaFoldDB" id="A0A4Q1B895"/>
<evidence type="ECO:0000256" key="1">
    <source>
        <dbReference type="SAM" id="MobiDB-lite"/>
    </source>
</evidence>
<dbReference type="EMBL" id="SDIL01000168">
    <property type="protein sequence ID" value="RXK34958.1"/>
    <property type="molecule type" value="Genomic_DNA"/>
</dbReference>
<feature type="region of interest" description="Disordered" evidence="1">
    <location>
        <begin position="56"/>
        <end position="82"/>
    </location>
</feature>
<name>A0A4Q1B895_TREME</name>
<keyword evidence="3" id="KW-1185">Reference proteome</keyword>
<gene>
    <name evidence="2" type="ORF">M231_07772</name>
</gene>
<comment type="caution">
    <text evidence="2">The sequence shown here is derived from an EMBL/GenBank/DDBJ whole genome shotgun (WGS) entry which is preliminary data.</text>
</comment>
<evidence type="ECO:0000313" key="3">
    <source>
        <dbReference type="Proteomes" id="UP000289152"/>
    </source>
</evidence>
<evidence type="ECO:0000313" key="2">
    <source>
        <dbReference type="EMBL" id="RXK34958.1"/>
    </source>
</evidence>
<dbReference type="InParanoid" id="A0A4Q1B895"/>
<dbReference type="VEuPathDB" id="FungiDB:TREMEDRAFT_59279"/>
<accession>A0A4Q1B895</accession>
<reference evidence="2 3" key="1">
    <citation type="submission" date="2016-06" db="EMBL/GenBank/DDBJ databases">
        <title>Evolution of pathogenesis and genome organization in the Tremellales.</title>
        <authorList>
            <person name="Cuomo C."/>
            <person name="Litvintseva A."/>
            <person name="Heitman J."/>
            <person name="Chen Y."/>
            <person name="Sun S."/>
            <person name="Springer D."/>
            <person name="Dromer F."/>
            <person name="Young S."/>
            <person name="Zeng Q."/>
            <person name="Chapman S."/>
            <person name="Gujja S."/>
            <person name="Saif S."/>
            <person name="Birren B."/>
        </authorList>
    </citation>
    <scope>NUCLEOTIDE SEQUENCE [LARGE SCALE GENOMIC DNA]</scope>
    <source>
        <strain evidence="2 3">ATCC 28783</strain>
    </source>
</reference>
<dbReference type="Proteomes" id="UP000289152">
    <property type="component" value="Unassembled WGS sequence"/>
</dbReference>